<dbReference type="InParanoid" id="A0A1E7FCA9"/>
<dbReference type="CDD" id="cd00840">
    <property type="entry name" value="MPP_Mre11_N"/>
    <property type="match status" value="1"/>
</dbReference>
<accession>A0A1E7FCA9</accession>
<organism evidence="19 20">
    <name type="scientific">Fragilariopsis cylindrus CCMP1102</name>
    <dbReference type="NCBI Taxonomy" id="635003"/>
    <lineage>
        <taxon>Eukaryota</taxon>
        <taxon>Sar</taxon>
        <taxon>Stramenopiles</taxon>
        <taxon>Ochrophyta</taxon>
        <taxon>Bacillariophyta</taxon>
        <taxon>Bacillariophyceae</taxon>
        <taxon>Bacillariophycidae</taxon>
        <taxon>Bacillariales</taxon>
        <taxon>Bacillariaceae</taxon>
        <taxon>Fragilariopsis</taxon>
    </lineage>
</organism>
<dbReference type="Proteomes" id="UP000095751">
    <property type="component" value="Unassembled WGS sequence"/>
</dbReference>
<sequence>MNTLRILLSTDNHLGYAEDDNIRGNDSFAALEEVLFLAKEYRCDMVLLAGDLFHHNRPTRRTLYKTMDIFKRYCMGPGAIQVQIVSGSADDATAAVAAAGRGGGGGGGGGATNKNTNTNSPFVRGYVNYEDENYSVDLPVFSIHGNHDDPSRDGGNSELYAALDLLDVSNLVNYFGKQQDAKDIRVDPILLKKGTTQVALYGLGSMRDERLNRMWRGEHLTFSRPAEQDPNNNKNGGGGGNNGNDDPAQQWFNIFALHQNRDRGRGAKNCIKEDMIPDWMDFICWGHEHECDIEVTESVVGTFRISQPGSSVATSLVEGESMRKKIGILDIREGQFRLTAIPLTQVRSFVLGTVRLADERNLDPDEPKVDTKVSKLLEDKVRVLIHDAREKRRELLIDAEEGGNVLAKYYNNSNDDGIAGIPLKHTLHKEDEVLVRLKVDHTGFAAVNSQRFGAKFVGETANPSDILLFTRKRSESKSQTKSMKEVKPIEPGDVEEMDIEELIVEQFEASNTRLELFDDKKISLALDAYVGKSEARAINEALEKLLGKQQNRLFKSGVDTAAEGLGKVKPEDADDKPDMGKKKKGKKTKRTKSEDYDEEEEDAEQSFEDNDMMEEDPPPKSRS</sequence>
<dbReference type="GO" id="GO:0042138">
    <property type="term" value="P:meiotic DNA double-strand break formation"/>
    <property type="evidence" value="ECO:0007669"/>
    <property type="project" value="TreeGrafter"/>
</dbReference>
<feature type="domain" description="Mre11 DNA-binding" evidence="18">
    <location>
        <begin position="336"/>
        <end position="529"/>
    </location>
</feature>
<evidence type="ECO:0000256" key="11">
    <source>
        <dbReference type="ARBA" id="ARBA00022839"/>
    </source>
</evidence>
<feature type="region of interest" description="Disordered" evidence="17">
    <location>
        <begin position="221"/>
        <end position="245"/>
    </location>
</feature>
<keyword evidence="5" id="KW-0158">Chromosome</keyword>
<evidence type="ECO:0000313" key="19">
    <source>
        <dbReference type="EMBL" id="OEU15774.1"/>
    </source>
</evidence>
<dbReference type="PIRSF" id="PIRSF000882">
    <property type="entry name" value="DSB_repair_MRE11"/>
    <property type="match status" value="1"/>
</dbReference>
<dbReference type="InterPro" id="IPR029052">
    <property type="entry name" value="Metallo-depent_PP-like"/>
</dbReference>
<dbReference type="SUPFAM" id="SSF56300">
    <property type="entry name" value="Metallo-dependent phosphatases"/>
    <property type="match status" value="1"/>
</dbReference>
<keyword evidence="10" id="KW-0378">Hydrolase</keyword>
<evidence type="ECO:0000256" key="7">
    <source>
        <dbReference type="ARBA" id="ARBA00022723"/>
    </source>
</evidence>
<evidence type="ECO:0000256" key="15">
    <source>
        <dbReference type="ARBA" id="ARBA00023254"/>
    </source>
</evidence>
<dbReference type="Pfam" id="PF04152">
    <property type="entry name" value="Mre11_DNA_bind"/>
    <property type="match status" value="1"/>
</dbReference>
<evidence type="ECO:0000256" key="5">
    <source>
        <dbReference type="ARBA" id="ARBA00022454"/>
    </source>
</evidence>
<feature type="compositionally biased region" description="Acidic residues" evidence="17">
    <location>
        <begin position="595"/>
        <end position="616"/>
    </location>
</feature>
<dbReference type="GO" id="GO:0000014">
    <property type="term" value="F:single-stranded DNA endodeoxyribonuclease activity"/>
    <property type="evidence" value="ECO:0007669"/>
    <property type="project" value="TreeGrafter"/>
</dbReference>
<feature type="compositionally biased region" description="Basic and acidic residues" evidence="17">
    <location>
        <begin position="566"/>
        <end position="580"/>
    </location>
</feature>
<evidence type="ECO:0000259" key="18">
    <source>
        <dbReference type="SMART" id="SM01347"/>
    </source>
</evidence>
<keyword evidence="7" id="KW-0479">Metal-binding</keyword>
<dbReference type="GO" id="GO:0035861">
    <property type="term" value="C:site of double-strand break"/>
    <property type="evidence" value="ECO:0007669"/>
    <property type="project" value="TreeGrafter"/>
</dbReference>
<evidence type="ECO:0000256" key="12">
    <source>
        <dbReference type="ARBA" id="ARBA00023204"/>
    </source>
</evidence>
<dbReference type="InterPro" id="IPR004843">
    <property type="entry name" value="Calcineurin-like_PHP"/>
</dbReference>
<evidence type="ECO:0000256" key="9">
    <source>
        <dbReference type="ARBA" id="ARBA00022763"/>
    </source>
</evidence>
<keyword evidence="11 19" id="KW-0269">Exonuclease</keyword>
<dbReference type="GO" id="GO:0030870">
    <property type="term" value="C:Mre11 complex"/>
    <property type="evidence" value="ECO:0007669"/>
    <property type="project" value="InterPro"/>
</dbReference>
<keyword evidence="20" id="KW-1185">Reference proteome</keyword>
<evidence type="ECO:0000256" key="17">
    <source>
        <dbReference type="SAM" id="MobiDB-lite"/>
    </source>
</evidence>
<dbReference type="EMBL" id="KV784359">
    <property type="protein sequence ID" value="OEU15774.1"/>
    <property type="molecule type" value="Genomic_DNA"/>
</dbReference>
<dbReference type="GO" id="GO:0000724">
    <property type="term" value="P:double-strand break repair via homologous recombination"/>
    <property type="evidence" value="ECO:0007669"/>
    <property type="project" value="TreeGrafter"/>
</dbReference>
<dbReference type="PANTHER" id="PTHR10139:SF1">
    <property type="entry name" value="DOUBLE-STRAND BREAK REPAIR PROTEIN MRE11"/>
    <property type="match status" value="1"/>
</dbReference>
<evidence type="ECO:0000256" key="13">
    <source>
        <dbReference type="ARBA" id="ARBA00023211"/>
    </source>
</evidence>
<keyword evidence="15" id="KW-0469">Meiosis</keyword>
<dbReference type="FunCoup" id="A0A1E7FCA9">
    <property type="interactions" value="6"/>
</dbReference>
<dbReference type="GO" id="GO:0007095">
    <property type="term" value="P:mitotic G2 DNA damage checkpoint signaling"/>
    <property type="evidence" value="ECO:0007669"/>
    <property type="project" value="TreeGrafter"/>
</dbReference>
<dbReference type="InterPro" id="IPR038487">
    <property type="entry name" value="Mre11_capping_dom"/>
</dbReference>
<evidence type="ECO:0000256" key="1">
    <source>
        <dbReference type="ARBA" id="ARBA00001936"/>
    </source>
</evidence>
<dbReference type="PANTHER" id="PTHR10139">
    <property type="entry name" value="DOUBLE-STRAND BREAK REPAIR PROTEIN MRE11"/>
    <property type="match status" value="1"/>
</dbReference>
<evidence type="ECO:0000256" key="3">
    <source>
        <dbReference type="ARBA" id="ARBA00004286"/>
    </source>
</evidence>
<keyword evidence="9" id="KW-0227">DNA damage</keyword>
<dbReference type="InterPro" id="IPR041796">
    <property type="entry name" value="Mre11_N"/>
</dbReference>
<dbReference type="InterPro" id="IPR007281">
    <property type="entry name" value="Mre11_DNA-bd"/>
</dbReference>
<evidence type="ECO:0000313" key="20">
    <source>
        <dbReference type="Proteomes" id="UP000095751"/>
    </source>
</evidence>
<evidence type="ECO:0000256" key="4">
    <source>
        <dbReference type="ARBA" id="ARBA00009028"/>
    </source>
</evidence>
<evidence type="ECO:0000256" key="8">
    <source>
        <dbReference type="ARBA" id="ARBA00022759"/>
    </source>
</evidence>
<keyword evidence="13" id="KW-0464">Manganese</keyword>
<dbReference type="Gene3D" id="3.60.21.10">
    <property type="match status" value="1"/>
</dbReference>
<dbReference type="OrthoDB" id="30417at2759"/>
<evidence type="ECO:0000256" key="10">
    <source>
        <dbReference type="ARBA" id="ARBA00022801"/>
    </source>
</evidence>
<feature type="active site" description="Proton donor" evidence="16">
    <location>
        <position position="147"/>
    </location>
</feature>
<protein>
    <submittedName>
        <fullName evidence="19">DNA repair exonuclease</fullName>
    </submittedName>
</protein>
<dbReference type="Pfam" id="PF00149">
    <property type="entry name" value="Metallophos"/>
    <property type="match status" value="1"/>
</dbReference>
<name>A0A1E7FCA9_9STRA</name>
<keyword evidence="6" id="KW-0540">Nuclease</keyword>
<dbReference type="AlphaFoldDB" id="A0A1E7FCA9"/>
<dbReference type="GO" id="GO:0008296">
    <property type="term" value="F:3'-5'-DNA exonuclease activity"/>
    <property type="evidence" value="ECO:0007669"/>
    <property type="project" value="InterPro"/>
</dbReference>
<dbReference type="InterPro" id="IPR003701">
    <property type="entry name" value="Mre11"/>
</dbReference>
<dbReference type="GO" id="GO:0006303">
    <property type="term" value="P:double-strand break repair via nonhomologous end joining"/>
    <property type="evidence" value="ECO:0007669"/>
    <property type="project" value="TreeGrafter"/>
</dbReference>
<feature type="non-terminal residue" evidence="19">
    <location>
        <position position="623"/>
    </location>
</feature>
<gene>
    <name evidence="19" type="primary">Mre11a</name>
    <name evidence="19" type="ORF">FRACYDRAFT_275781</name>
</gene>
<feature type="compositionally biased region" description="Basic residues" evidence="17">
    <location>
        <begin position="581"/>
        <end position="590"/>
    </location>
</feature>
<dbReference type="SMART" id="SM01347">
    <property type="entry name" value="Mre11_DNA_bind"/>
    <property type="match status" value="1"/>
</dbReference>
<feature type="region of interest" description="Disordered" evidence="17">
    <location>
        <begin position="565"/>
        <end position="623"/>
    </location>
</feature>
<dbReference type="GO" id="GO:0030145">
    <property type="term" value="F:manganese ion binding"/>
    <property type="evidence" value="ECO:0007669"/>
    <property type="project" value="InterPro"/>
</dbReference>
<comment type="similarity">
    <text evidence="4">Belongs to the MRE11/RAD32 family.</text>
</comment>
<proteinExistence type="inferred from homology"/>
<comment type="cofactor">
    <cofactor evidence="1">
        <name>Mn(2+)</name>
        <dbReference type="ChEBI" id="CHEBI:29035"/>
    </cofactor>
</comment>
<keyword evidence="8" id="KW-0255">Endonuclease</keyword>
<evidence type="ECO:0000256" key="6">
    <source>
        <dbReference type="ARBA" id="ARBA00022722"/>
    </source>
</evidence>
<keyword evidence="12" id="KW-0234">DNA repair</keyword>
<keyword evidence="14" id="KW-0539">Nucleus</keyword>
<dbReference type="Gene3D" id="3.30.110.110">
    <property type="entry name" value="Mre11, capping domain"/>
    <property type="match status" value="1"/>
</dbReference>
<evidence type="ECO:0000256" key="14">
    <source>
        <dbReference type="ARBA" id="ARBA00023242"/>
    </source>
</evidence>
<dbReference type="KEGG" id="fcy:FRACYDRAFT_275781"/>
<dbReference type="GO" id="GO:0000723">
    <property type="term" value="P:telomere maintenance"/>
    <property type="evidence" value="ECO:0007669"/>
    <property type="project" value="TreeGrafter"/>
</dbReference>
<dbReference type="GO" id="GO:0097552">
    <property type="term" value="P:mitochondrial double-strand break repair via homologous recombination"/>
    <property type="evidence" value="ECO:0007669"/>
    <property type="project" value="TreeGrafter"/>
</dbReference>
<evidence type="ECO:0000256" key="2">
    <source>
        <dbReference type="ARBA" id="ARBA00004123"/>
    </source>
</evidence>
<comment type="subcellular location">
    <subcellularLocation>
        <location evidence="3">Chromosome</location>
    </subcellularLocation>
    <subcellularLocation>
        <location evidence="2">Nucleus</location>
    </subcellularLocation>
</comment>
<evidence type="ECO:0000256" key="16">
    <source>
        <dbReference type="PIRSR" id="PIRSR000882-1"/>
    </source>
</evidence>
<reference evidence="19 20" key="1">
    <citation type="submission" date="2016-09" db="EMBL/GenBank/DDBJ databases">
        <title>Extensive genetic diversity and differential bi-allelic expression allows diatom success in the polar Southern Ocean.</title>
        <authorList>
            <consortium name="DOE Joint Genome Institute"/>
            <person name="Mock T."/>
            <person name="Otillar R.P."/>
            <person name="Strauss J."/>
            <person name="Dupont C."/>
            <person name="Frickenhaus S."/>
            <person name="Maumus F."/>
            <person name="Mcmullan M."/>
            <person name="Sanges R."/>
            <person name="Schmutz J."/>
            <person name="Toseland A."/>
            <person name="Valas R."/>
            <person name="Veluchamy A."/>
            <person name="Ward B.J."/>
            <person name="Allen A."/>
            <person name="Barry K."/>
            <person name="Falciatore A."/>
            <person name="Ferrante M."/>
            <person name="Fortunato A.E."/>
            <person name="Gloeckner G."/>
            <person name="Gruber A."/>
            <person name="Hipkin R."/>
            <person name="Janech M."/>
            <person name="Kroth P."/>
            <person name="Leese F."/>
            <person name="Lindquist E."/>
            <person name="Lyon B.R."/>
            <person name="Martin J."/>
            <person name="Mayer C."/>
            <person name="Parker M."/>
            <person name="Quesneville H."/>
            <person name="Raymond J."/>
            <person name="Uhlig C."/>
            <person name="Valentin K.U."/>
            <person name="Worden A.Z."/>
            <person name="Armbrust E.V."/>
            <person name="Bowler C."/>
            <person name="Green B."/>
            <person name="Moulton V."/>
            <person name="Van Oosterhout C."/>
            <person name="Grigoriev I."/>
        </authorList>
    </citation>
    <scope>NUCLEOTIDE SEQUENCE [LARGE SCALE GENOMIC DNA]</scope>
    <source>
        <strain evidence="19 20">CCMP1102</strain>
    </source>
</reference>